<dbReference type="InterPro" id="IPR012674">
    <property type="entry name" value="Calycin"/>
</dbReference>
<accession>A0A212LX47</accession>
<dbReference type="SUPFAM" id="SSF50814">
    <property type="entry name" value="Lipocalins"/>
    <property type="match status" value="1"/>
</dbReference>
<organism evidence="1">
    <name type="scientific">uncultured Sporomusa sp</name>
    <dbReference type="NCBI Taxonomy" id="307249"/>
    <lineage>
        <taxon>Bacteria</taxon>
        <taxon>Bacillati</taxon>
        <taxon>Bacillota</taxon>
        <taxon>Negativicutes</taxon>
        <taxon>Selenomonadales</taxon>
        <taxon>Sporomusaceae</taxon>
        <taxon>Sporomusa</taxon>
        <taxon>environmental samples</taxon>
    </lineage>
</organism>
<gene>
    <name evidence="1" type="ORF">KL86SPO_40484</name>
</gene>
<dbReference type="InterPro" id="IPR015231">
    <property type="entry name" value="DUF1934"/>
</dbReference>
<name>A0A212LX47_9FIRM</name>
<dbReference type="Pfam" id="PF09148">
    <property type="entry name" value="DUF1934"/>
    <property type="match status" value="1"/>
</dbReference>
<protein>
    <submittedName>
        <fullName evidence="1">Calycin-like domain-containing protein</fullName>
    </submittedName>
</protein>
<dbReference type="AlphaFoldDB" id="A0A212LX47"/>
<evidence type="ECO:0000313" key="1">
    <source>
        <dbReference type="EMBL" id="SCM81999.1"/>
    </source>
</evidence>
<sequence>MKGLSLIKPLCGNTAVDQVLLTVIGSQRDAQGEENTIELFTHGKRYAKNGVDYITYQETEISGMEGATTLLKIYSDHVILVRQGSVEQRQEFRTGERSSSSYTTPFGTMNITVRTTRLTVARANDGGCVTGVHIEYELEISGQWQSANTLHVTVQGDRKNGH</sequence>
<dbReference type="EMBL" id="FMJE01000004">
    <property type="protein sequence ID" value="SCM81999.1"/>
    <property type="molecule type" value="Genomic_DNA"/>
</dbReference>
<reference evidence="1" key="1">
    <citation type="submission" date="2016-08" db="EMBL/GenBank/DDBJ databases">
        <authorList>
            <person name="Seilhamer J.J."/>
        </authorList>
    </citation>
    <scope>NUCLEOTIDE SEQUENCE</scope>
    <source>
        <strain evidence="1">86</strain>
    </source>
</reference>
<proteinExistence type="predicted"/>
<dbReference type="RefSeq" id="WP_075752478.1">
    <property type="nucleotide sequence ID" value="NZ_LT608335.1"/>
</dbReference>
<dbReference type="Gene3D" id="2.40.128.20">
    <property type="match status" value="1"/>
</dbReference>